<evidence type="ECO:0000313" key="3">
    <source>
        <dbReference type="Proteomes" id="UP000028524"/>
    </source>
</evidence>
<evidence type="ECO:0000313" key="2">
    <source>
        <dbReference type="EMBL" id="KFA60373.1"/>
    </source>
</evidence>
<organism evidence="2 3">
    <name type="scientific">Stachybotrys chlorohalonatus (strain IBT 40285)</name>
    <dbReference type="NCBI Taxonomy" id="1283841"/>
    <lineage>
        <taxon>Eukaryota</taxon>
        <taxon>Fungi</taxon>
        <taxon>Dikarya</taxon>
        <taxon>Ascomycota</taxon>
        <taxon>Pezizomycotina</taxon>
        <taxon>Sordariomycetes</taxon>
        <taxon>Hypocreomycetidae</taxon>
        <taxon>Hypocreales</taxon>
        <taxon>Stachybotryaceae</taxon>
        <taxon>Stachybotrys</taxon>
    </lineage>
</organism>
<dbReference type="OrthoDB" id="3492129at2759"/>
<dbReference type="InParanoid" id="A0A084Q8T8"/>
<dbReference type="AlphaFoldDB" id="A0A084Q8T8"/>
<keyword evidence="3" id="KW-1185">Reference proteome</keyword>
<dbReference type="Proteomes" id="UP000028524">
    <property type="component" value="Unassembled WGS sequence"/>
</dbReference>
<proteinExistence type="predicted"/>
<protein>
    <submittedName>
        <fullName evidence="2">Uncharacterized protein</fullName>
    </submittedName>
</protein>
<dbReference type="EMBL" id="KL660932">
    <property type="protein sequence ID" value="KFA60373.1"/>
    <property type="molecule type" value="Genomic_DNA"/>
</dbReference>
<feature type="region of interest" description="Disordered" evidence="1">
    <location>
        <begin position="1"/>
        <end position="20"/>
    </location>
</feature>
<reference evidence="2 3" key="1">
    <citation type="journal article" date="2014" name="BMC Genomics">
        <title>Comparative genome sequencing reveals chemotype-specific gene clusters in the toxigenic black mold Stachybotrys.</title>
        <authorList>
            <person name="Semeiks J."/>
            <person name="Borek D."/>
            <person name="Otwinowski Z."/>
            <person name="Grishin N.V."/>
        </authorList>
    </citation>
    <scope>NUCLEOTIDE SEQUENCE [LARGE SCALE GENOMIC DNA]</scope>
    <source>
        <strain evidence="2 3">IBT 40285</strain>
    </source>
</reference>
<name>A0A084Q8T8_STAC4</name>
<dbReference type="HOGENOM" id="CLU_918826_0_0_1"/>
<evidence type="ECO:0000256" key="1">
    <source>
        <dbReference type="SAM" id="MobiDB-lite"/>
    </source>
</evidence>
<gene>
    <name evidence="2" type="ORF">S40285_10643</name>
</gene>
<sequence>MKNSKSRTRPAIDPIKTAPGPCFDSIGQALSVAGGTSPHSDGPLIDYDRPMPLHPDFQQEQIRLYEHASLNKLEARSATSPRAGLSSPVRFSADSLADLRPLSATSVDAVRRQGPAEEGLIPDAFVAPLDLHALAKPPQGSISSSSSPRGSHTIRALVHSGDRAHLLTRHFNLETLRATLPDGTAPRSPAVDRNVSMQFIECPESVLPPASPLKLQYDIHAVQPSESRSGRRYLPIDRRFARAHLPALASLMLNAGVKFAEQIELPMPHPDAWLNTLLYIYTSDRSFLTGLAEQNILYLGGKIK</sequence>
<accession>A0A084Q8T8</accession>